<evidence type="ECO:0000313" key="2">
    <source>
        <dbReference type="EMBL" id="RJT29425.1"/>
    </source>
</evidence>
<dbReference type="EMBL" id="QZWZ01000043">
    <property type="protein sequence ID" value="RJT29425.1"/>
    <property type="molecule type" value="Genomic_DNA"/>
</dbReference>
<dbReference type="CDD" id="cd00761">
    <property type="entry name" value="Glyco_tranf_GTA_type"/>
    <property type="match status" value="1"/>
</dbReference>
<name>A0A3A5K264_9HYPH</name>
<organism evidence="2 3">
    <name type="scientific">Mesorhizobium waimense</name>
    <dbReference type="NCBI Taxonomy" id="1300307"/>
    <lineage>
        <taxon>Bacteria</taxon>
        <taxon>Pseudomonadati</taxon>
        <taxon>Pseudomonadota</taxon>
        <taxon>Alphaproteobacteria</taxon>
        <taxon>Hyphomicrobiales</taxon>
        <taxon>Phyllobacteriaceae</taxon>
        <taxon>Mesorhizobium</taxon>
    </lineage>
</organism>
<dbReference type="InterPro" id="IPR029044">
    <property type="entry name" value="Nucleotide-diphossugar_trans"/>
</dbReference>
<dbReference type="Gene3D" id="3.90.550.10">
    <property type="entry name" value="Spore Coat Polysaccharide Biosynthesis Protein SpsA, Chain A"/>
    <property type="match status" value="1"/>
</dbReference>
<proteinExistence type="predicted"/>
<dbReference type="InterPro" id="IPR001173">
    <property type="entry name" value="Glyco_trans_2-like"/>
</dbReference>
<protein>
    <submittedName>
        <fullName evidence="2">Glycosyltransferase</fullName>
    </submittedName>
</protein>
<dbReference type="GO" id="GO:0016740">
    <property type="term" value="F:transferase activity"/>
    <property type="evidence" value="ECO:0007669"/>
    <property type="project" value="UniProtKB-KW"/>
</dbReference>
<evidence type="ECO:0000313" key="3">
    <source>
        <dbReference type="Proteomes" id="UP000272706"/>
    </source>
</evidence>
<dbReference type="RefSeq" id="WP_120018212.1">
    <property type="nucleotide sequence ID" value="NZ_QZWZ01000043.1"/>
</dbReference>
<dbReference type="SUPFAM" id="SSF53448">
    <property type="entry name" value="Nucleotide-diphospho-sugar transferases"/>
    <property type="match status" value="1"/>
</dbReference>
<dbReference type="Proteomes" id="UP000272706">
    <property type="component" value="Unassembled WGS sequence"/>
</dbReference>
<keyword evidence="3" id="KW-1185">Reference proteome</keyword>
<gene>
    <name evidence="2" type="ORF">D3227_32205</name>
</gene>
<keyword evidence="2" id="KW-0808">Transferase</keyword>
<reference evidence="2 3" key="1">
    <citation type="submission" date="2018-09" db="EMBL/GenBank/DDBJ databases">
        <title>Mesorhizobium carmichaelinearum sp. nov. isolated from Carmichaelinea spp. root nodules in New Zealand.</title>
        <authorList>
            <person name="De Meyer S.E."/>
        </authorList>
    </citation>
    <scope>NUCLEOTIDE SEQUENCE [LARGE SCALE GENOMIC DNA]</scope>
    <source>
        <strain evidence="2 3">ICMP19557</strain>
    </source>
</reference>
<dbReference type="AlphaFoldDB" id="A0A3A5K264"/>
<sequence length="334" mass="36932">MEHSKSPRVSLGLPVYNGENFVSEAIQSILKQDFDDFELIIADNASTDRTAEICLDFAAGDERIRYVRNESNLGASGNYNLTFQLARGEFFKWCAHDDFISANFVRLGVTALVADREAVVAYGKLEYVDANSKIIPRPASGEPSVSVYATTFPDMTGITPGRRFRMLVAAGGSDNAMFGIMRRAALAKTSLHRKYYMSDRALLVDLAVLGTFVDVPGMTLYNRDHAGRSTKLADKVTRSKWTNPGVKNHRCFEHLSLLSHQLEIAWKGRGVAPLHTTLPYLTVWALHPFRVGCYVLELVGAVSPTLRQSIGTSIRRLGAPFGKSPSVRLQKSDN</sequence>
<evidence type="ECO:0000259" key="1">
    <source>
        <dbReference type="Pfam" id="PF00535"/>
    </source>
</evidence>
<comment type="caution">
    <text evidence="2">The sequence shown here is derived from an EMBL/GenBank/DDBJ whole genome shotgun (WGS) entry which is preliminary data.</text>
</comment>
<dbReference type="Pfam" id="PF00535">
    <property type="entry name" value="Glycos_transf_2"/>
    <property type="match status" value="1"/>
</dbReference>
<dbReference type="PANTHER" id="PTHR43685">
    <property type="entry name" value="GLYCOSYLTRANSFERASE"/>
    <property type="match status" value="1"/>
</dbReference>
<dbReference type="PANTHER" id="PTHR43685:SF2">
    <property type="entry name" value="GLYCOSYLTRANSFERASE 2-LIKE DOMAIN-CONTAINING PROTEIN"/>
    <property type="match status" value="1"/>
</dbReference>
<accession>A0A3A5K264</accession>
<dbReference type="OrthoDB" id="9816424at2"/>
<feature type="domain" description="Glycosyltransferase 2-like" evidence="1">
    <location>
        <begin position="11"/>
        <end position="136"/>
    </location>
</feature>
<dbReference type="InterPro" id="IPR050834">
    <property type="entry name" value="Glycosyltransf_2"/>
</dbReference>